<proteinExistence type="inferred from homology"/>
<dbReference type="NCBIfam" id="TIGR02385">
    <property type="entry name" value="RelE_StbE"/>
    <property type="match status" value="1"/>
</dbReference>
<evidence type="ECO:0000256" key="1">
    <source>
        <dbReference type="ARBA" id="ARBA00006226"/>
    </source>
</evidence>
<dbReference type="PANTHER" id="PTHR35601:SF1">
    <property type="entry name" value="TOXIN RELE"/>
    <property type="match status" value="1"/>
</dbReference>
<dbReference type="Gene3D" id="3.30.2310.20">
    <property type="entry name" value="RelE-like"/>
    <property type="match status" value="1"/>
</dbReference>
<evidence type="ECO:0008006" key="4">
    <source>
        <dbReference type="Google" id="ProtNLM"/>
    </source>
</evidence>
<dbReference type="InterPro" id="IPR035093">
    <property type="entry name" value="RelE/ParE_toxin_dom_sf"/>
</dbReference>
<dbReference type="SUPFAM" id="SSF143011">
    <property type="entry name" value="RelE-like"/>
    <property type="match status" value="1"/>
</dbReference>
<dbReference type="EMBL" id="KT315928">
    <property type="protein sequence ID" value="ALG88044.1"/>
    <property type="molecule type" value="Genomic_DNA"/>
</dbReference>
<comment type="similarity">
    <text evidence="1">Belongs to the RelE toxin family.</text>
</comment>
<dbReference type="PANTHER" id="PTHR35601">
    <property type="entry name" value="TOXIN RELE"/>
    <property type="match status" value="1"/>
</dbReference>
<reference evidence="3" key="1">
    <citation type="submission" date="2015-07" db="EMBL/GenBank/DDBJ databases">
        <title>Complete sequences of IncU plasmids harbouring quinolone resistance genes qnrS2 and aac(6')-Ib-cr in Aeromonas spp. from ornamental fish.</title>
        <authorList>
            <person name="Dolejska M."/>
            <person name="Dobiasova H."/>
        </authorList>
    </citation>
    <scope>NUCLEOTIDE SEQUENCE</scope>
    <source>
        <strain evidence="3">ASCH21</strain>
        <plasmid evidence="3">pASCH21</plasmid>
    </source>
</reference>
<keyword evidence="2" id="KW-1277">Toxin-antitoxin system</keyword>
<sequence length="93" mass="11012">MTWSVTLAWKVELTDTAKKQLAKLDKTQAQRITKYLRRVMMLEDPRDAGKALTGNFRTYWRYRVGDYRVICELRDDELVIVAVMIGHRSEVYE</sequence>
<protein>
    <recommendedName>
        <fullName evidence="4">Addiction module toxin RelE</fullName>
    </recommendedName>
</protein>
<dbReference type="AlphaFoldDB" id="A0A0N9NJT9"/>
<dbReference type="Pfam" id="PF05016">
    <property type="entry name" value="ParE_toxin"/>
    <property type="match status" value="1"/>
</dbReference>
<organism evidence="3">
    <name type="scientific">Aeromonas sobria</name>
    <dbReference type="NCBI Taxonomy" id="646"/>
    <lineage>
        <taxon>Bacteria</taxon>
        <taxon>Pseudomonadati</taxon>
        <taxon>Pseudomonadota</taxon>
        <taxon>Gammaproteobacteria</taxon>
        <taxon>Aeromonadales</taxon>
        <taxon>Aeromonadaceae</taxon>
        <taxon>Aeromonas</taxon>
    </lineage>
</organism>
<geneLocation type="plasmid" evidence="3">
    <name>pASCH21</name>
</geneLocation>
<name>A0A0N9NJT9_AERSO</name>
<dbReference type="InterPro" id="IPR007712">
    <property type="entry name" value="RelE/ParE_toxin"/>
</dbReference>
<evidence type="ECO:0000313" key="3">
    <source>
        <dbReference type="EMBL" id="ALG88044.1"/>
    </source>
</evidence>
<keyword evidence="3" id="KW-0614">Plasmid</keyword>
<evidence type="ECO:0000256" key="2">
    <source>
        <dbReference type="ARBA" id="ARBA00022649"/>
    </source>
</evidence>
<accession>A0A0N9NJT9</accession>